<evidence type="ECO:0000313" key="2">
    <source>
        <dbReference type="Proteomes" id="UP000031675"/>
    </source>
</evidence>
<accession>A0A0C2FJF2</accession>
<sequence length="242" mass="25661">MWEAPEPRGAHTRPLGPETVAALLGDLFGHGRRSSALEAQAPGEPQWLLAELGDGRITGACPRGAWRLSCDDPQTARLSAPPLDPGGADAWRLLGAAVFSPSAQIHIGEGAEEAWATRDSADIGELPPWLRPRDRSFLLAGWHAGPRSSRDLGGDIPFSIGRELSGATACHPVNWHDFDIAAPPEGASAAATVGTWVSVREYWAEDPETGAVGVAFHRLTEYRAGPKPTPPIGLDAADDAHR</sequence>
<proteinExistence type="predicted"/>
<evidence type="ECO:0000313" key="1">
    <source>
        <dbReference type="EMBL" id="KIH99484.1"/>
    </source>
</evidence>
<dbReference type="AlphaFoldDB" id="A0A0C2FJF2"/>
<comment type="caution">
    <text evidence="1">The sequence shown here is derived from an EMBL/GenBank/DDBJ whole genome shotgun (WGS) entry which is preliminary data.</text>
</comment>
<name>A0A0C2FJF2_9ACTN</name>
<protein>
    <submittedName>
        <fullName evidence="1">Uncharacterized protein</fullName>
    </submittedName>
</protein>
<reference evidence="2" key="1">
    <citation type="journal article" date="2015" name="Chem. Biol.">
        <title>Structure, bioactivity, and resistance mechanism of streptomonomicin, an unusual lasso Peptide from an understudied halophilic actinomycete.</title>
        <authorList>
            <person name="Metelev M."/>
            <person name="Tietz J.I."/>
            <person name="Melby J.O."/>
            <person name="Blair P.M."/>
            <person name="Zhu L."/>
            <person name="Livnat I."/>
            <person name="Severinov K."/>
            <person name="Mitchell D.A."/>
        </authorList>
    </citation>
    <scope>NUCLEOTIDE SEQUENCE [LARGE SCALE GENOMIC DNA]</scope>
    <source>
        <strain evidence="2">YIM 90003</strain>
    </source>
</reference>
<organism evidence="1 2">
    <name type="scientific">Streptomonospora alba</name>
    <dbReference type="NCBI Taxonomy" id="183763"/>
    <lineage>
        <taxon>Bacteria</taxon>
        <taxon>Bacillati</taxon>
        <taxon>Actinomycetota</taxon>
        <taxon>Actinomycetes</taxon>
        <taxon>Streptosporangiales</taxon>
        <taxon>Nocardiopsidaceae</taxon>
        <taxon>Streptomonospora</taxon>
    </lineage>
</organism>
<dbReference type="STRING" id="183763.LP52_07335"/>
<keyword evidence="2" id="KW-1185">Reference proteome</keyword>
<dbReference type="EMBL" id="JROO01000011">
    <property type="protein sequence ID" value="KIH99484.1"/>
    <property type="molecule type" value="Genomic_DNA"/>
</dbReference>
<dbReference type="Proteomes" id="UP000031675">
    <property type="component" value="Unassembled WGS sequence"/>
</dbReference>
<gene>
    <name evidence="1" type="ORF">LP52_07335</name>
</gene>